<dbReference type="OrthoDB" id="5277092at2759"/>
<protein>
    <submittedName>
        <fullName evidence="2">RHTO0S02e14906g1_1</fullName>
    </submittedName>
</protein>
<accession>A0A061ARV5</accession>
<organism evidence="2">
    <name type="scientific">Rhodotorula toruloides</name>
    <name type="common">Yeast</name>
    <name type="synonym">Rhodosporidium toruloides</name>
    <dbReference type="NCBI Taxonomy" id="5286"/>
    <lineage>
        <taxon>Eukaryota</taxon>
        <taxon>Fungi</taxon>
        <taxon>Dikarya</taxon>
        <taxon>Basidiomycota</taxon>
        <taxon>Pucciniomycotina</taxon>
        <taxon>Microbotryomycetes</taxon>
        <taxon>Sporidiobolales</taxon>
        <taxon>Sporidiobolaceae</taxon>
        <taxon>Rhodotorula</taxon>
    </lineage>
</organism>
<proteinExistence type="predicted"/>
<evidence type="ECO:0000313" key="2">
    <source>
        <dbReference type="EMBL" id="CDR37438.1"/>
    </source>
</evidence>
<sequence length="103" mass="11488">MADPRIPSTDLSPSDSAPIDSLLQQAPNATYHIVERVKGETPIEVCRVGGEGARGRECIQVAQEVTKVFAHLQKRGYFCQLPFDPTHTEIECIRINKIVQRQS</sequence>
<gene>
    <name evidence="2" type="ORF">RHTO0S_02e14906g</name>
</gene>
<dbReference type="AlphaFoldDB" id="A0A061ARV5"/>
<reference evidence="2" key="1">
    <citation type="journal article" date="2014" name="Genome Announc.">
        <title>Draft genome sequence of Rhodosporidium toruloides CECT1137, an oleaginous yeast of biotechnological interest.</title>
        <authorList>
            <person name="Morin N."/>
            <person name="Calcas X."/>
            <person name="Devillers H."/>
            <person name="Durrens P."/>
            <person name="Sherman D.J."/>
            <person name="Nicaud J.-M."/>
            <person name="Neuveglise C."/>
        </authorList>
    </citation>
    <scope>NUCLEOTIDE SEQUENCE</scope>
    <source>
        <strain evidence="2">CECT1137</strain>
    </source>
</reference>
<feature type="region of interest" description="Disordered" evidence="1">
    <location>
        <begin position="1"/>
        <end position="20"/>
    </location>
</feature>
<name>A0A061ARV5_RHOTO</name>
<evidence type="ECO:0000256" key="1">
    <source>
        <dbReference type="SAM" id="MobiDB-lite"/>
    </source>
</evidence>
<dbReference type="EMBL" id="LK052937">
    <property type="protein sequence ID" value="CDR37438.1"/>
    <property type="molecule type" value="Genomic_DNA"/>
</dbReference>